<feature type="transmembrane region" description="Helical" evidence="1">
    <location>
        <begin position="120"/>
        <end position="143"/>
    </location>
</feature>
<gene>
    <name evidence="2" type="ORF">C468_14213</name>
</gene>
<dbReference type="PATRIC" id="fig|1230456.3.peg.2834"/>
<dbReference type="RefSeq" id="WP_008849511.1">
    <property type="nucleotide sequence ID" value="NZ_AOJH01000084.1"/>
</dbReference>
<feature type="transmembrane region" description="Helical" evidence="1">
    <location>
        <begin position="274"/>
        <end position="293"/>
    </location>
</feature>
<dbReference type="EMBL" id="AOJH01000084">
    <property type="protein sequence ID" value="EMA59773.1"/>
    <property type="molecule type" value="Genomic_DNA"/>
</dbReference>
<organism evidence="2 3">
    <name type="scientific">Halorubrum kocurii JCM 14978</name>
    <dbReference type="NCBI Taxonomy" id="1230456"/>
    <lineage>
        <taxon>Archaea</taxon>
        <taxon>Methanobacteriati</taxon>
        <taxon>Methanobacteriota</taxon>
        <taxon>Stenosarchaea group</taxon>
        <taxon>Halobacteria</taxon>
        <taxon>Halobacteriales</taxon>
        <taxon>Haloferacaceae</taxon>
        <taxon>Halorubrum</taxon>
    </lineage>
</organism>
<accession>M0NQ71</accession>
<name>M0NQ71_9EURY</name>
<feature type="transmembrane region" description="Helical" evidence="1">
    <location>
        <begin position="243"/>
        <end position="268"/>
    </location>
</feature>
<feature type="transmembrane region" description="Helical" evidence="1">
    <location>
        <begin position="208"/>
        <end position="231"/>
    </location>
</feature>
<feature type="transmembrane region" description="Helical" evidence="1">
    <location>
        <begin position="80"/>
        <end position="100"/>
    </location>
</feature>
<keyword evidence="1" id="KW-1133">Transmembrane helix</keyword>
<dbReference type="Proteomes" id="UP000011546">
    <property type="component" value="Unassembled WGS sequence"/>
</dbReference>
<evidence type="ECO:0000313" key="3">
    <source>
        <dbReference type="Proteomes" id="UP000011546"/>
    </source>
</evidence>
<dbReference type="STRING" id="1230456.C468_14213"/>
<proteinExistence type="predicted"/>
<feature type="transmembrane region" description="Helical" evidence="1">
    <location>
        <begin position="42"/>
        <end position="68"/>
    </location>
</feature>
<reference evidence="2 3" key="1">
    <citation type="journal article" date="2014" name="PLoS Genet.">
        <title>Phylogenetically driven sequencing of extremely halophilic archaea reveals strategies for static and dynamic osmo-response.</title>
        <authorList>
            <person name="Becker E.A."/>
            <person name="Seitzer P.M."/>
            <person name="Tritt A."/>
            <person name="Larsen D."/>
            <person name="Krusor M."/>
            <person name="Yao A.I."/>
            <person name="Wu D."/>
            <person name="Madern D."/>
            <person name="Eisen J.A."/>
            <person name="Darling A.E."/>
            <person name="Facciotti M.T."/>
        </authorList>
    </citation>
    <scope>NUCLEOTIDE SEQUENCE [LARGE SCALE GENOMIC DNA]</scope>
    <source>
        <strain evidence="2 3">JCM 14978</strain>
    </source>
</reference>
<feature type="transmembrane region" description="Helical" evidence="1">
    <location>
        <begin position="150"/>
        <end position="174"/>
    </location>
</feature>
<protein>
    <submittedName>
        <fullName evidence="2">Uncharacterized protein</fullName>
    </submittedName>
</protein>
<evidence type="ECO:0000313" key="2">
    <source>
        <dbReference type="EMBL" id="EMA59773.1"/>
    </source>
</evidence>
<comment type="caution">
    <text evidence="2">The sequence shown here is derived from an EMBL/GenBank/DDBJ whole genome shotgun (WGS) entry which is preliminary data.</text>
</comment>
<dbReference type="AlphaFoldDB" id="M0NQ71"/>
<keyword evidence="1" id="KW-0472">Membrane</keyword>
<keyword evidence="1" id="KW-0812">Transmembrane</keyword>
<dbReference type="OrthoDB" id="222274at2157"/>
<evidence type="ECO:0000256" key="1">
    <source>
        <dbReference type="SAM" id="Phobius"/>
    </source>
</evidence>
<sequence length="313" mass="32971">MFEKLRMFEAIRINPTHLALATVAGTLAVGIAAETATSMAYVGGVFVVAGFLTGLVAPLGGVTGLVVYDLFQGTVGYSTLGTAAWILVFTGLVAWLTGPIATTSERLELRSIRRTVPADIGVLMIAGIHATAFAAWLVMLLGWRRFYTAALGFLPGVAVAIGVCTLVLVTVVVVRSLDRLPDRNYTFDLGSLNPAAPDRGRSAKRSTAVTAGAFVIGTGWLGGTFAFDIFVHDLGIFATADEFRAFVAEFLGTSSPIAAVGTSLLVSVYRYGELAVLLSAPLAMLALWGWCNYHKLILSSTIRSIKTISGGST</sequence>
<keyword evidence="3" id="KW-1185">Reference proteome</keyword>